<dbReference type="PROSITE" id="PS51071">
    <property type="entry name" value="HTH_RPIR"/>
    <property type="match status" value="1"/>
</dbReference>
<name>A0A2T3FXU6_9FIRM</name>
<dbReference type="CDD" id="cd05013">
    <property type="entry name" value="SIS_RpiR"/>
    <property type="match status" value="1"/>
</dbReference>
<dbReference type="PROSITE" id="PS51464">
    <property type="entry name" value="SIS"/>
    <property type="match status" value="1"/>
</dbReference>
<protein>
    <submittedName>
        <fullName evidence="6">MurR/RpiR family transcriptional regulator</fullName>
    </submittedName>
</protein>
<dbReference type="SUPFAM" id="SSF53697">
    <property type="entry name" value="SIS domain"/>
    <property type="match status" value="1"/>
</dbReference>
<gene>
    <name evidence="6" type="ORF">C7U55_08440</name>
</gene>
<evidence type="ECO:0000256" key="1">
    <source>
        <dbReference type="ARBA" id="ARBA00023015"/>
    </source>
</evidence>
<dbReference type="Gene3D" id="3.40.50.10490">
    <property type="entry name" value="Glucose-6-phosphate isomerase like protein, domain 1"/>
    <property type="match status" value="1"/>
</dbReference>
<dbReference type="InterPro" id="IPR047640">
    <property type="entry name" value="RpiR-like"/>
</dbReference>
<dbReference type="InterPro" id="IPR036388">
    <property type="entry name" value="WH-like_DNA-bd_sf"/>
</dbReference>
<accession>A0A2T3FXU6</accession>
<dbReference type="PANTHER" id="PTHR30514">
    <property type="entry name" value="GLUCOKINASE"/>
    <property type="match status" value="1"/>
</dbReference>
<dbReference type="InterPro" id="IPR000281">
    <property type="entry name" value="HTH_RpiR"/>
</dbReference>
<sequence>MSLLSTIEYQNGFSDLEKKIADYLIEHKEDVIHMNLKELAEATYTSTATISRFCKKLGEKNFNDFRVHFAEITQSQTFSTINFNKPFLQDSSKNEICHNVGEIYKQTIEGTNQVLDMNELEKAVDYIDKANVIDLFAVGDSFLSALMFEHKMTYVNKLVNLKIIPTEQTQQALYTTKNSVALIISYSGQTNEIKPIVERIKINGGTIIAITSLNDSYLRIKADICLTMCSKENIINKIGTFSSKISSDYIIDLIYSLLFKKNYQELLIKKVSMNLDWDERRNESTHEKGKGE</sequence>
<feature type="domain" description="HTH rpiR-type" evidence="4">
    <location>
        <begin position="1"/>
        <end position="76"/>
    </location>
</feature>
<dbReference type="PANTHER" id="PTHR30514:SF1">
    <property type="entry name" value="HTH-TYPE TRANSCRIPTIONAL REGULATOR HEXR-RELATED"/>
    <property type="match status" value="1"/>
</dbReference>
<dbReference type="Proteomes" id="UP000241201">
    <property type="component" value="Unassembled WGS sequence"/>
</dbReference>
<dbReference type="EMBL" id="PYLP01000009">
    <property type="protein sequence ID" value="PST40081.1"/>
    <property type="molecule type" value="Genomic_DNA"/>
</dbReference>
<organism evidence="6 7">
    <name type="scientific">Faecalibacillus faecis</name>
    <dbReference type="NCBI Taxonomy" id="1982628"/>
    <lineage>
        <taxon>Bacteria</taxon>
        <taxon>Bacillati</taxon>
        <taxon>Bacillota</taxon>
        <taxon>Erysipelotrichia</taxon>
        <taxon>Erysipelotrichales</taxon>
        <taxon>Coprobacillaceae</taxon>
        <taxon>Faecalibacillus</taxon>
    </lineage>
</organism>
<dbReference type="SUPFAM" id="SSF46689">
    <property type="entry name" value="Homeodomain-like"/>
    <property type="match status" value="1"/>
</dbReference>
<keyword evidence="2" id="KW-0238">DNA-binding</keyword>
<evidence type="ECO:0000259" key="4">
    <source>
        <dbReference type="PROSITE" id="PS51071"/>
    </source>
</evidence>
<feature type="domain" description="SIS" evidence="5">
    <location>
        <begin position="123"/>
        <end position="268"/>
    </location>
</feature>
<dbReference type="Gene3D" id="1.10.10.10">
    <property type="entry name" value="Winged helix-like DNA-binding domain superfamily/Winged helix DNA-binding domain"/>
    <property type="match status" value="1"/>
</dbReference>
<dbReference type="GO" id="GO:0003700">
    <property type="term" value="F:DNA-binding transcription factor activity"/>
    <property type="evidence" value="ECO:0007669"/>
    <property type="project" value="InterPro"/>
</dbReference>
<dbReference type="InterPro" id="IPR046348">
    <property type="entry name" value="SIS_dom_sf"/>
</dbReference>
<dbReference type="Pfam" id="PF01380">
    <property type="entry name" value="SIS"/>
    <property type="match status" value="1"/>
</dbReference>
<keyword evidence="3" id="KW-0804">Transcription</keyword>
<dbReference type="InterPro" id="IPR035472">
    <property type="entry name" value="RpiR-like_SIS"/>
</dbReference>
<comment type="caution">
    <text evidence="6">The sequence shown here is derived from an EMBL/GenBank/DDBJ whole genome shotgun (WGS) entry which is preliminary data.</text>
</comment>
<evidence type="ECO:0000313" key="6">
    <source>
        <dbReference type="EMBL" id="PST40081.1"/>
    </source>
</evidence>
<dbReference type="GeneID" id="77471115"/>
<proteinExistence type="predicted"/>
<dbReference type="InterPro" id="IPR009057">
    <property type="entry name" value="Homeodomain-like_sf"/>
</dbReference>
<dbReference type="GO" id="GO:1901135">
    <property type="term" value="P:carbohydrate derivative metabolic process"/>
    <property type="evidence" value="ECO:0007669"/>
    <property type="project" value="InterPro"/>
</dbReference>
<dbReference type="GO" id="GO:0003677">
    <property type="term" value="F:DNA binding"/>
    <property type="evidence" value="ECO:0007669"/>
    <property type="project" value="UniProtKB-KW"/>
</dbReference>
<dbReference type="GO" id="GO:0097367">
    <property type="term" value="F:carbohydrate derivative binding"/>
    <property type="evidence" value="ECO:0007669"/>
    <property type="project" value="InterPro"/>
</dbReference>
<keyword evidence="1" id="KW-0805">Transcription regulation</keyword>
<dbReference type="RefSeq" id="WP_106988190.1">
    <property type="nucleotide sequence ID" value="NZ_PYLP01000009.1"/>
</dbReference>
<evidence type="ECO:0000256" key="3">
    <source>
        <dbReference type="ARBA" id="ARBA00023163"/>
    </source>
</evidence>
<keyword evidence="7" id="KW-1185">Reference proteome</keyword>
<evidence type="ECO:0000313" key="7">
    <source>
        <dbReference type="Proteomes" id="UP000241201"/>
    </source>
</evidence>
<dbReference type="AlphaFoldDB" id="A0A2T3FXU6"/>
<reference evidence="7" key="1">
    <citation type="submission" date="2018-03" db="EMBL/GenBank/DDBJ databases">
        <title>Lachnoclostridium SNUG30370 gen.nov., sp.nov., isolated from human faeces.</title>
        <authorList>
            <person name="Seo B."/>
            <person name="Jeon K."/>
            <person name="Ko G."/>
        </authorList>
    </citation>
    <scope>NUCLEOTIDE SEQUENCE [LARGE SCALE GENOMIC DNA]</scope>
    <source>
        <strain evidence="7">SNUG30370</strain>
    </source>
</reference>
<dbReference type="Pfam" id="PF01418">
    <property type="entry name" value="HTH_6"/>
    <property type="match status" value="1"/>
</dbReference>
<dbReference type="InterPro" id="IPR001347">
    <property type="entry name" value="SIS_dom"/>
</dbReference>
<evidence type="ECO:0000256" key="2">
    <source>
        <dbReference type="ARBA" id="ARBA00023125"/>
    </source>
</evidence>
<evidence type="ECO:0000259" key="5">
    <source>
        <dbReference type="PROSITE" id="PS51464"/>
    </source>
</evidence>